<sequence length="100" mass="10614">HCGSETSVNWPLTSLVVFPNVARGKLSVPEAVTLSYSGLHCSFALGSLQHLPCPALPRCPPCSVPGHLLRPMPASAFRVPFPASVGTYGGWNRGEIQKCT</sequence>
<accession>A0ABN9E2J3</accession>
<evidence type="ECO:0000313" key="1">
    <source>
        <dbReference type="EMBL" id="CAI9577847.1"/>
    </source>
</evidence>
<gene>
    <name evidence="1" type="ORF">SPARVUS_LOCUS8781925</name>
</gene>
<protein>
    <submittedName>
        <fullName evidence="1">Uncharacterized protein</fullName>
    </submittedName>
</protein>
<organism evidence="1 2">
    <name type="scientific">Staurois parvus</name>
    <dbReference type="NCBI Taxonomy" id="386267"/>
    <lineage>
        <taxon>Eukaryota</taxon>
        <taxon>Metazoa</taxon>
        <taxon>Chordata</taxon>
        <taxon>Craniata</taxon>
        <taxon>Vertebrata</taxon>
        <taxon>Euteleostomi</taxon>
        <taxon>Amphibia</taxon>
        <taxon>Batrachia</taxon>
        <taxon>Anura</taxon>
        <taxon>Neobatrachia</taxon>
        <taxon>Ranoidea</taxon>
        <taxon>Ranidae</taxon>
        <taxon>Staurois</taxon>
    </lineage>
</organism>
<evidence type="ECO:0000313" key="2">
    <source>
        <dbReference type="Proteomes" id="UP001162483"/>
    </source>
</evidence>
<feature type="non-terminal residue" evidence="1">
    <location>
        <position position="100"/>
    </location>
</feature>
<keyword evidence="2" id="KW-1185">Reference proteome</keyword>
<feature type="non-terminal residue" evidence="1">
    <location>
        <position position="1"/>
    </location>
</feature>
<comment type="caution">
    <text evidence="1">The sequence shown here is derived from an EMBL/GenBank/DDBJ whole genome shotgun (WGS) entry which is preliminary data.</text>
</comment>
<dbReference type="EMBL" id="CATNWA010014950">
    <property type="protein sequence ID" value="CAI9577847.1"/>
    <property type="molecule type" value="Genomic_DNA"/>
</dbReference>
<dbReference type="Proteomes" id="UP001162483">
    <property type="component" value="Unassembled WGS sequence"/>
</dbReference>
<reference evidence="1" key="1">
    <citation type="submission" date="2023-05" db="EMBL/GenBank/DDBJ databases">
        <authorList>
            <person name="Stuckert A."/>
        </authorList>
    </citation>
    <scope>NUCLEOTIDE SEQUENCE</scope>
</reference>
<proteinExistence type="predicted"/>
<name>A0ABN9E2J3_9NEOB</name>